<evidence type="ECO:0000256" key="2">
    <source>
        <dbReference type="ARBA" id="ARBA00004167"/>
    </source>
</evidence>
<evidence type="ECO:0000256" key="9">
    <source>
        <dbReference type="ARBA" id="ARBA00023002"/>
    </source>
</evidence>
<keyword evidence="17" id="KW-1185">Reference proteome</keyword>
<dbReference type="Proteomes" id="UP000053257">
    <property type="component" value="Unassembled WGS sequence"/>
</dbReference>
<dbReference type="GO" id="GO:0016020">
    <property type="term" value="C:membrane"/>
    <property type="evidence" value="ECO:0007669"/>
    <property type="project" value="UniProtKB-SubCell"/>
</dbReference>
<evidence type="ECO:0000256" key="10">
    <source>
        <dbReference type="ARBA" id="ARBA00023004"/>
    </source>
</evidence>
<dbReference type="GO" id="GO:0016705">
    <property type="term" value="F:oxidoreductase activity, acting on paired donors, with incorporation or reduction of molecular oxygen"/>
    <property type="evidence" value="ECO:0007669"/>
    <property type="project" value="InterPro"/>
</dbReference>
<evidence type="ECO:0000256" key="6">
    <source>
        <dbReference type="ARBA" id="ARBA00022692"/>
    </source>
</evidence>
<evidence type="ECO:0000256" key="14">
    <source>
        <dbReference type="RuleBase" id="RU000461"/>
    </source>
</evidence>
<evidence type="ECO:0008006" key="18">
    <source>
        <dbReference type="Google" id="ProtNLM"/>
    </source>
</evidence>
<dbReference type="OrthoDB" id="2789670at2759"/>
<proteinExistence type="inferred from homology"/>
<dbReference type="InterPro" id="IPR002401">
    <property type="entry name" value="Cyt_P450_E_grp-I"/>
</dbReference>
<organism evidence="16 17">
    <name type="scientific">Phlebiopsis gigantea (strain 11061_1 CR5-6)</name>
    <name type="common">White-rot fungus</name>
    <name type="synonym">Peniophora gigantea</name>
    <dbReference type="NCBI Taxonomy" id="745531"/>
    <lineage>
        <taxon>Eukaryota</taxon>
        <taxon>Fungi</taxon>
        <taxon>Dikarya</taxon>
        <taxon>Basidiomycota</taxon>
        <taxon>Agaricomycotina</taxon>
        <taxon>Agaricomycetes</taxon>
        <taxon>Polyporales</taxon>
        <taxon>Phanerochaetaceae</taxon>
        <taxon>Phlebiopsis</taxon>
    </lineage>
</organism>
<dbReference type="AlphaFoldDB" id="A0A0C3S7F5"/>
<dbReference type="HOGENOM" id="CLU_001570_2_3_1"/>
<protein>
    <recommendedName>
        <fullName evidence="18">Cytochrome P450</fullName>
    </recommendedName>
</protein>
<keyword evidence="9 14" id="KW-0560">Oxidoreductase</keyword>
<evidence type="ECO:0000256" key="7">
    <source>
        <dbReference type="ARBA" id="ARBA00022723"/>
    </source>
</evidence>
<keyword evidence="5 13" id="KW-0349">Heme</keyword>
<evidence type="ECO:0000256" key="13">
    <source>
        <dbReference type="PIRSR" id="PIRSR602401-1"/>
    </source>
</evidence>
<comment type="pathway">
    <text evidence="3">Secondary metabolite biosynthesis.</text>
</comment>
<keyword evidence="10 13" id="KW-0408">Iron</keyword>
<dbReference type="CDD" id="cd11065">
    <property type="entry name" value="CYP64-like"/>
    <property type="match status" value="1"/>
</dbReference>
<evidence type="ECO:0000256" key="5">
    <source>
        <dbReference type="ARBA" id="ARBA00022617"/>
    </source>
</evidence>
<dbReference type="PANTHER" id="PTHR46300:SF7">
    <property type="entry name" value="P450, PUTATIVE (EUROFUNG)-RELATED"/>
    <property type="match status" value="1"/>
</dbReference>
<dbReference type="PRINTS" id="PR00463">
    <property type="entry name" value="EP450I"/>
</dbReference>
<evidence type="ECO:0000256" key="15">
    <source>
        <dbReference type="SAM" id="Phobius"/>
    </source>
</evidence>
<name>A0A0C3S7F5_PHLG1</name>
<keyword evidence="7 13" id="KW-0479">Metal-binding</keyword>
<evidence type="ECO:0000256" key="8">
    <source>
        <dbReference type="ARBA" id="ARBA00022989"/>
    </source>
</evidence>
<feature type="transmembrane region" description="Helical" evidence="15">
    <location>
        <begin position="37"/>
        <end position="59"/>
    </location>
</feature>
<reference evidence="16 17" key="1">
    <citation type="journal article" date="2014" name="PLoS Genet.">
        <title>Analysis of the Phlebiopsis gigantea genome, transcriptome and secretome provides insight into its pioneer colonization strategies of wood.</title>
        <authorList>
            <person name="Hori C."/>
            <person name="Ishida T."/>
            <person name="Igarashi K."/>
            <person name="Samejima M."/>
            <person name="Suzuki H."/>
            <person name="Master E."/>
            <person name="Ferreira P."/>
            <person name="Ruiz-Duenas F.J."/>
            <person name="Held B."/>
            <person name="Canessa P."/>
            <person name="Larrondo L.F."/>
            <person name="Schmoll M."/>
            <person name="Druzhinina I.S."/>
            <person name="Kubicek C.P."/>
            <person name="Gaskell J.A."/>
            <person name="Kersten P."/>
            <person name="St John F."/>
            <person name="Glasner J."/>
            <person name="Sabat G."/>
            <person name="Splinter BonDurant S."/>
            <person name="Syed K."/>
            <person name="Yadav J."/>
            <person name="Mgbeahuruike A.C."/>
            <person name="Kovalchuk A."/>
            <person name="Asiegbu F.O."/>
            <person name="Lackner G."/>
            <person name="Hoffmeister D."/>
            <person name="Rencoret J."/>
            <person name="Gutierrez A."/>
            <person name="Sun H."/>
            <person name="Lindquist E."/>
            <person name="Barry K."/>
            <person name="Riley R."/>
            <person name="Grigoriev I.V."/>
            <person name="Henrissat B."/>
            <person name="Kues U."/>
            <person name="Berka R.M."/>
            <person name="Martinez A.T."/>
            <person name="Covert S.F."/>
            <person name="Blanchette R.A."/>
            <person name="Cullen D."/>
        </authorList>
    </citation>
    <scope>NUCLEOTIDE SEQUENCE [LARGE SCALE GENOMIC DNA]</scope>
    <source>
        <strain evidence="16 17">11061_1 CR5-6</strain>
    </source>
</reference>
<keyword evidence="8 15" id="KW-1133">Transmembrane helix</keyword>
<evidence type="ECO:0000256" key="11">
    <source>
        <dbReference type="ARBA" id="ARBA00023033"/>
    </source>
</evidence>
<feature type="binding site" description="axial binding residue" evidence="13">
    <location>
        <position position="479"/>
    </location>
    <ligand>
        <name>heme</name>
        <dbReference type="ChEBI" id="CHEBI:30413"/>
    </ligand>
    <ligandPart>
        <name>Fe</name>
        <dbReference type="ChEBI" id="CHEBI:18248"/>
    </ligandPart>
</feature>
<dbReference type="PANTHER" id="PTHR46300">
    <property type="entry name" value="P450, PUTATIVE (EUROFUNG)-RELATED-RELATED"/>
    <property type="match status" value="1"/>
</dbReference>
<keyword evidence="6 15" id="KW-0812">Transmembrane</keyword>
<dbReference type="GO" id="GO:0004497">
    <property type="term" value="F:monooxygenase activity"/>
    <property type="evidence" value="ECO:0007669"/>
    <property type="project" value="UniProtKB-KW"/>
</dbReference>
<keyword evidence="12 15" id="KW-0472">Membrane</keyword>
<evidence type="ECO:0000313" key="16">
    <source>
        <dbReference type="EMBL" id="KIP12391.1"/>
    </source>
</evidence>
<dbReference type="STRING" id="745531.A0A0C3S7F5"/>
<accession>A0A0C3S7F5</accession>
<dbReference type="GO" id="GO:0005506">
    <property type="term" value="F:iron ion binding"/>
    <property type="evidence" value="ECO:0007669"/>
    <property type="project" value="InterPro"/>
</dbReference>
<dbReference type="Pfam" id="PF00067">
    <property type="entry name" value="p450"/>
    <property type="match status" value="1"/>
</dbReference>
<evidence type="ECO:0000256" key="12">
    <source>
        <dbReference type="ARBA" id="ARBA00023136"/>
    </source>
</evidence>
<comment type="similarity">
    <text evidence="4 14">Belongs to the cytochrome P450 family.</text>
</comment>
<sequence length="552" mass="63062">MATKLSRYRKSGSRTAMARNHSQYTLRSYFTSPYFTLLTRGTMDTVITVLLLLSVAFLAGRIQQGRQRLPPGPKGWPVLGNLWSMPKNFDWLTYQKWSREFDSDIIYLRMFRTNVIVLNSHRAVRDLLDSRSNIYSDREQMVMMNTLMGWDINFAFKSYGEQWREQRRSFHQIFTPSVVTQYRPRISSEAGKLLKRLIDDPEDFMDHIRTTTGAIILGITYGMKIRGLKDPYVVLAENALHAMAMAGNAGSYLVDSFPVLRHLPDWFPGTKFKREASEWNGYVSQMFNQPFEIIRQKLDNGEAESSILGSLLTRLDPDKDNSHEERVIRGITGAAYTGGADTTVSSFQTFILAMLHYPEVQKKAHEELDRIVGADRLPEFEDKDRLPYIMGIMIETLRWRNVLPLAIPHRLMVDDEYKGYHLPAGSLIVANTWAILHDESKYPNPDVFDPSRYLKPDGQLDPNAPAPTEAAFGYGRRICPGRHFAMESLWVLIVYVLATLRIDKAKDADGKVIEPSGEYTSGMLSYPVRYKASFIPRSAASNTLIENLSLID</sequence>
<dbReference type="InterPro" id="IPR050364">
    <property type="entry name" value="Cytochrome_P450_fung"/>
</dbReference>
<dbReference type="SUPFAM" id="SSF48264">
    <property type="entry name" value="Cytochrome P450"/>
    <property type="match status" value="1"/>
</dbReference>
<dbReference type="InterPro" id="IPR036396">
    <property type="entry name" value="Cyt_P450_sf"/>
</dbReference>
<evidence type="ECO:0000256" key="1">
    <source>
        <dbReference type="ARBA" id="ARBA00001971"/>
    </source>
</evidence>
<keyword evidence="11 14" id="KW-0503">Monooxygenase</keyword>
<evidence type="ECO:0000313" key="17">
    <source>
        <dbReference type="Proteomes" id="UP000053257"/>
    </source>
</evidence>
<dbReference type="Gene3D" id="1.10.630.10">
    <property type="entry name" value="Cytochrome P450"/>
    <property type="match status" value="1"/>
</dbReference>
<dbReference type="PROSITE" id="PS00086">
    <property type="entry name" value="CYTOCHROME_P450"/>
    <property type="match status" value="1"/>
</dbReference>
<dbReference type="GO" id="GO:0020037">
    <property type="term" value="F:heme binding"/>
    <property type="evidence" value="ECO:0007669"/>
    <property type="project" value="InterPro"/>
</dbReference>
<dbReference type="InterPro" id="IPR001128">
    <property type="entry name" value="Cyt_P450"/>
</dbReference>
<dbReference type="EMBL" id="KN840440">
    <property type="protein sequence ID" value="KIP12391.1"/>
    <property type="molecule type" value="Genomic_DNA"/>
</dbReference>
<comment type="cofactor">
    <cofactor evidence="1 13">
        <name>heme</name>
        <dbReference type="ChEBI" id="CHEBI:30413"/>
    </cofactor>
</comment>
<gene>
    <name evidence="16" type="ORF">PHLGIDRAFT_332753</name>
</gene>
<dbReference type="InterPro" id="IPR017972">
    <property type="entry name" value="Cyt_P450_CS"/>
</dbReference>
<evidence type="ECO:0000256" key="3">
    <source>
        <dbReference type="ARBA" id="ARBA00005179"/>
    </source>
</evidence>
<evidence type="ECO:0000256" key="4">
    <source>
        <dbReference type="ARBA" id="ARBA00010617"/>
    </source>
</evidence>
<comment type="subcellular location">
    <subcellularLocation>
        <location evidence="2">Membrane</location>
        <topology evidence="2">Single-pass membrane protein</topology>
    </subcellularLocation>
</comment>